<feature type="domain" description="Two component regulator three Y" evidence="3">
    <location>
        <begin position="703"/>
        <end position="758"/>
    </location>
</feature>
<evidence type="ECO:0000313" key="4">
    <source>
        <dbReference type="EMBL" id="VAW28180.1"/>
    </source>
</evidence>
<sequence length="877" mass="100248">MKSIFTTALCILSFTSIAQTGSYYLTQYNLNDHGLSNYNFDIVQDSRGLVYMANLKGVLVSDGLDWSIIETPYSIFALDFDDKDHLYVGGRKEIAVINKTEKSSESYHLISKVNQEVFEIKYHNHQVYFLSESTLYIYDIASKKIRVVKNPTKDLFSSLVEIDGTLYVASVESGVQSLTDGKLMPAKVKLPQNTKRAIHSKKGDQLIISDNTYFIKKAGEVNYEELIIKDDGYLQQNTPADVNWVNSNLLAISTISGGVVFINASTGKVTQYMNYENGLLDNEILTLFVGKNNVVWCATPQGVSIIAPEIPIRNFAGYSGLSGNIQVVYDFDKRLFVGTSIGLYELVKKSVFEDVISYKKITSAEEVVLEPEPPKKKGLFRRKNKRTTPITTTKAKNSYKKQVKKQLLSQSYEFEKIANIDAKIAQLVDFNGKLLIGSLSGVYQLEEKKAVRIFEEPVMYMYKPDDFNFLMVSTYTKEVKVLKPTADKWVTTGLLNGLDDFVEQIEQGKNGSLWLCGADSLYRIVLSNAHSLDDVEVYPINNPHWERIYSNTYQGKTYFLNTSGYYYYEDQEIKKDTIIARQIGLPKEFILSSKNKLWVNTGHFWYGQGQDLRNSLNFISLFEDPRYISELADNKFWVVTGNNQLYKIDGEKIKSITRKFELFLEKAEKDSVALPLTPLLGNIEQQSSLSFKFASPDYTNIYQTEYQYRLVGLSTDWSEWSKQNNEIIFPYLPAGTYKLEVRARDALGNVKNSESISFGILAPYWKRPWFYLAELLFFGGLMALSIFINRKKHKFSILSRLLTFLTLIFIVEFVQTIAEAKFETNQSPVINFFIQVAIAFSILPVEGVLRKFITKRQQKEEDKVLQEKAKRDPEKDT</sequence>
<dbReference type="SUPFAM" id="SSF50978">
    <property type="entry name" value="WD40 repeat-like"/>
    <property type="match status" value="1"/>
</dbReference>
<dbReference type="InterPro" id="IPR036322">
    <property type="entry name" value="WD40_repeat_dom_sf"/>
</dbReference>
<dbReference type="Gene3D" id="2.60.40.10">
    <property type="entry name" value="Immunoglobulins"/>
    <property type="match status" value="1"/>
</dbReference>
<feature type="transmembrane region" description="Helical" evidence="2">
    <location>
        <begin position="769"/>
        <end position="789"/>
    </location>
</feature>
<name>A0A3B0UGB3_9ZZZZ</name>
<dbReference type="Gene3D" id="2.130.10.10">
    <property type="entry name" value="YVTN repeat-like/Quinoprotein amine dehydrogenase"/>
    <property type="match status" value="3"/>
</dbReference>
<evidence type="ECO:0000256" key="1">
    <source>
        <dbReference type="SAM" id="MobiDB-lite"/>
    </source>
</evidence>
<dbReference type="InterPro" id="IPR015943">
    <property type="entry name" value="WD40/YVTN_repeat-like_dom_sf"/>
</dbReference>
<keyword evidence="2" id="KW-0472">Membrane</keyword>
<reference evidence="4" key="1">
    <citation type="submission" date="2018-06" db="EMBL/GenBank/DDBJ databases">
        <authorList>
            <person name="Zhirakovskaya E."/>
        </authorList>
    </citation>
    <scope>NUCLEOTIDE SEQUENCE</scope>
</reference>
<dbReference type="EMBL" id="UOES01000360">
    <property type="protein sequence ID" value="VAW28180.1"/>
    <property type="molecule type" value="Genomic_DNA"/>
</dbReference>
<keyword evidence="2" id="KW-1133">Transmembrane helix</keyword>
<organism evidence="4">
    <name type="scientific">hydrothermal vent metagenome</name>
    <dbReference type="NCBI Taxonomy" id="652676"/>
    <lineage>
        <taxon>unclassified sequences</taxon>
        <taxon>metagenomes</taxon>
        <taxon>ecological metagenomes</taxon>
    </lineage>
</organism>
<keyword evidence="2" id="KW-0812">Transmembrane</keyword>
<feature type="region of interest" description="Disordered" evidence="1">
    <location>
        <begin position="857"/>
        <end position="877"/>
    </location>
</feature>
<protein>
    <recommendedName>
        <fullName evidence="3">Two component regulator three Y domain-containing protein</fullName>
    </recommendedName>
</protein>
<gene>
    <name evidence="4" type="ORF">MNBD_BACTEROID06-1494</name>
</gene>
<feature type="transmembrane region" description="Helical" evidence="2">
    <location>
        <begin position="830"/>
        <end position="849"/>
    </location>
</feature>
<dbReference type="InterPro" id="IPR013783">
    <property type="entry name" value="Ig-like_fold"/>
</dbReference>
<dbReference type="AlphaFoldDB" id="A0A3B0UGB3"/>
<feature type="transmembrane region" description="Helical" evidence="2">
    <location>
        <begin position="801"/>
        <end position="818"/>
    </location>
</feature>
<evidence type="ECO:0000256" key="2">
    <source>
        <dbReference type="SAM" id="Phobius"/>
    </source>
</evidence>
<evidence type="ECO:0000259" key="3">
    <source>
        <dbReference type="Pfam" id="PF07495"/>
    </source>
</evidence>
<accession>A0A3B0UGB3</accession>
<dbReference type="InterPro" id="IPR011123">
    <property type="entry name" value="Y_Y_Y"/>
</dbReference>
<dbReference type="Pfam" id="PF07495">
    <property type="entry name" value="Y_Y_Y"/>
    <property type="match status" value="1"/>
</dbReference>
<proteinExistence type="predicted"/>